<dbReference type="Pfam" id="PF14859">
    <property type="entry name" value="Colicin_M"/>
    <property type="match status" value="1"/>
</dbReference>
<gene>
    <name evidence="1" type="ORF">WS67_12395</name>
</gene>
<dbReference type="Gene3D" id="3.30.450.400">
    <property type="entry name" value="Colicin M, catalytic domain"/>
    <property type="match status" value="1"/>
</dbReference>
<organism evidence="1 2">
    <name type="scientific">Burkholderia singularis</name>
    <dbReference type="NCBI Taxonomy" id="1503053"/>
    <lineage>
        <taxon>Bacteria</taxon>
        <taxon>Pseudomonadati</taxon>
        <taxon>Pseudomonadota</taxon>
        <taxon>Betaproteobacteria</taxon>
        <taxon>Burkholderiales</taxon>
        <taxon>Burkholderiaceae</taxon>
        <taxon>Burkholderia</taxon>
        <taxon>pseudomallei group</taxon>
    </lineage>
</organism>
<dbReference type="EMBL" id="LOWA01000031">
    <property type="protein sequence ID" value="KVE27287.1"/>
    <property type="molecule type" value="Genomic_DNA"/>
</dbReference>
<dbReference type="InterPro" id="IPR028056">
    <property type="entry name" value="Colicin_M"/>
</dbReference>
<proteinExistence type="predicted"/>
<reference evidence="1 2" key="1">
    <citation type="submission" date="2015-11" db="EMBL/GenBank/DDBJ databases">
        <title>Expanding the genomic diversity of Burkholderia species for the development of highly accurate diagnostics.</title>
        <authorList>
            <person name="Sahl J."/>
            <person name="Keim P."/>
            <person name="Wagner D."/>
        </authorList>
    </citation>
    <scope>NUCLEOTIDE SEQUENCE [LARGE SCALE GENOMIC DNA]</scope>
    <source>
        <strain evidence="1 2">TSV85</strain>
    </source>
</reference>
<evidence type="ECO:0008006" key="3">
    <source>
        <dbReference type="Google" id="ProtNLM"/>
    </source>
</evidence>
<protein>
    <recommendedName>
        <fullName evidence="3">Lipid II-degrading bacteriocin</fullName>
    </recommendedName>
</protein>
<evidence type="ECO:0000313" key="1">
    <source>
        <dbReference type="EMBL" id="KVE27287.1"/>
    </source>
</evidence>
<accession>A0A103E2S6</accession>
<dbReference type="Proteomes" id="UP000062788">
    <property type="component" value="Unassembled WGS sequence"/>
</dbReference>
<evidence type="ECO:0000313" key="2">
    <source>
        <dbReference type="Proteomes" id="UP000062788"/>
    </source>
</evidence>
<dbReference type="GO" id="GO:0042742">
    <property type="term" value="P:defense response to bacterium"/>
    <property type="evidence" value="ECO:0007669"/>
    <property type="project" value="InterPro"/>
</dbReference>
<name>A0A103E2S6_9BURK</name>
<sequence>MDDEMNGDIDYATLDGEDLTGISNGRRRLLCASVALPAAALAHPIRGWANGHGPADELPAIHVTAPSETSLPLPSPGGPAGGYSWTTGLENYRGGIFQIGKFKLVNGKRIFAAASEGRTIDALAEFAYGIELSSNKLIQAQIATYGLFTQWLANNGWRDIVGANEYGLSNTTYSGLTAAFGLFSDYYFSRLPAPPISDFRFYATPFFTLAAYDYWFRGNGASRTVDLPSLRLGIGVKQIDAIKNIVVNDGMGPGVYPIDAVFSTNLISENEWIVGAALGRVSGHVTGQLTLAANGGYSFLGEYTLNPDRFDFDVSRSRPDVQERLTTLVRKLGEIAGHTDFTIYFNGSQKVDESGTRASIKAMAGGGPILRPSFGGRAPRRLGAAG</sequence>
<dbReference type="AlphaFoldDB" id="A0A103E2S6"/>
<keyword evidence="2" id="KW-1185">Reference proteome</keyword>
<comment type="caution">
    <text evidence="1">The sequence shown here is derived from an EMBL/GenBank/DDBJ whole genome shotgun (WGS) entry which is preliminary data.</text>
</comment>